<dbReference type="PANTHER" id="PTHR23080:SF141">
    <property type="entry name" value="TRANSPOSASE HELIX-TURN-HELIX DOMAIN-CONTAINING PROTEIN"/>
    <property type="match status" value="1"/>
</dbReference>
<dbReference type="Pfam" id="PF13359">
    <property type="entry name" value="DDE_Tnp_4"/>
    <property type="match status" value="1"/>
</dbReference>
<reference evidence="9 10" key="1">
    <citation type="submission" date="2019-08" db="EMBL/GenBank/DDBJ databases">
        <title>Whole genome of Aphis craccivora.</title>
        <authorList>
            <person name="Voronova N.V."/>
            <person name="Shulinski R.S."/>
            <person name="Bandarenka Y.V."/>
            <person name="Zhorov D.G."/>
            <person name="Warner D."/>
        </authorList>
    </citation>
    <scope>NUCLEOTIDE SEQUENCE [LARGE SCALE GENOMIC DNA]</scope>
    <source>
        <strain evidence="9">180601</strain>
        <tissue evidence="9">Whole Body</tissue>
    </source>
</reference>
<evidence type="ECO:0000259" key="8">
    <source>
        <dbReference type="PROSITE" id="PS50950"/>
    </source>
</evidence>
<evidence type="ECO:0000256" key="7">
    <source>
        <dbReference type="SAM" id="Phobius"/>
    </source>
</evidence>
<dbReference type="SUPFAM" id="SSF57716">
    <property type="entry name" value="Glucocorticoid receptor-like (DNA-binding domain)"/>
    <property type="match status" value="1"/>
</dbReference>
<dbReference type="EMBL" id="VUJU01009245">
    <property type="protein sequence ID" value="KAF0721273.1"/>
    <property type="molecule type" value="Genomic_DNA"/>
</dbReference>
<dbReference type="GO" id="GO:0003677">
    <property type="term" value="F:DNA binding"/>
    <property type="evidence" value="ECO:0007669"/>
    <property type="project" value="UniProtKB-UniRule"/>
</dbReference>
<dbReference type="PANTHER" id="PTHR23080">
    <property type="entry name" value="THAP DOMAIN PROTEIN"/>
    <property type="match status" value="1"/>
</dbReference>
<dbReference type="OrthoDB" id="6598841at2759"/>
<dbReference type="InterPro" id="IPR027806">
    <property type="entry name" value="HARBI1_dom"/>
</dbReference>
<gene>
    <name evidence="9" type="ORF">FWK35_00030377</name>
</gene>
<sequence>MDHTYTSSKKTFTLRYKHKCCCVPQCTASLQKKGISFHKFPTDRIMKKKWEVVLRMAMKSSKTSLVCSEHFLTSDFVKTKKCDYTYSLNILYCIYNIVYCLIVYSFIVIFNILLVNSPVKVKRLAKNVVPSKNLPIRSFDRPLDSPRKMKIIQRAERNTKRKLHFSLNESCSKNDLFDQPHILSEDIHSNDYVNDLLSCSTFMKTPENKKLNDCQLKLTNSEIVTEDKEIHVDLLDLYSISKNTIMDLLRSDSDLNSFTGLLNLSALDKLVTISDIVLMKLNYTVTFSIDTRQRIFLTLTKLKLNMSYNCLAVLFGISASSKEVNKRNIPKCFLNFMDTRVVLDCTETTVERPKCLTFRIRTYSHYKGNHTIKCMIGISPDGLVSFLSYVYGGRASDKFIFNDSGILNKCEEGDSIMVDKGFLIDKECTDRGVKLHRPPFLGKQKQLSSDDGIVNCEIARARVHVERTIQRIKIFKIFQHKVAWAHLSQIDKIMCIVCGVVN</sequence>
<dbReference type="Pfam" id="PF13613">
    <property type="entry name" value="HTH_Tnp_4"/>
    <property type="match status" value="1"/>
</dbReference>
<dbReference type="InterPro" id="IPR027805">
    <property type="entry name" value="Transposase_HTH_dom"/>
</dbReference>
<organism evidence="9 10">
    <name type="scientific">Aphis craccivora</name>
    <name type="common">Cowpea aphid</name>
    <dbReference type="NCBI Taxonomy" id="307492"/>
    <lineage>
        <taxon>Eukaryota</taxon>
        <taxon>Metazoa</taxon>
        <taxon>Ecdysozoa</taxon>
        <taxon>Arthropoda</taxon>
        <taxon>Hexapoda</taxon>
        <taxon>Insecta</taxon>
        <taxon>Pterygota</taxon>
        <taxon>Neoptera</taxon>
        <taxon>Paraneoptera</taxon>
        <taxon>Hemiptera</taxon>
        <taxon>Sternorrhyncha</taxon>
        <taxon>Aphidomorpha</taxon>
        <taxon>Aphidoidea</taxon>
        <taxon>Aphididae</taxon>
        <taxon>Aphidini</taxon>
        <taxon>Aphis</taxon>
        <taxon>Aphis</taxon>
    </lineage>
</organism>
<dbReference type="Proteomes" id="UP000478052">
    <property type="component" value="Unassembled WGS sequence"/>
</dbReference>
<feature type="transmembrane region" description="Helical" evidence="7">
    <location>
        <begin position="90"/>
        <end position="114"/>
    </location>
</feature>
<proteinExistence type="predicted"/>
<evidence type="ECO:0000256" key="1">
    <source>
        <dbReference type="ARBA" id="ARBA00001968"/>
    </source>
</evidence>
<evidence type="ECO:0000256" key="5">
    <source>
        <dbReference type="ARBA" id="ARBA00023125"/>
    </source>
</evidence>
<dbReference type="SMART" id="SM00980">
    <property type="entry name" value="THAP"/>
    <property type="match status" value="1"/>
</dbReference>
<comment type="cofactor">
    <cofactor evidence="1">
        <name>a divalent metal cation</name>
        <dbReference type="ChEBI" id="CHEBI:60240"/>
    </cofactor>
</comment>
<keyword evidence="3 6" id="KW-0863">Zinc-finger</keyword>
<keyword evidence="4" id="KW-0862">Zinc</keyword>
<dbReference type="PROSITE" id="PS50950">
    <property type="entry name" value="ZF_THAP"/>
    <property type="match status" value="1"/>
</dbReference>
<keyword evidence="7" id="KW-0472">Membrane</keyword>
<feature type="domain" description="THAP-type" evidence="8">
    <location>
        <begin position="16"/>
        <end position="133"/>
    </location>
</feature>
<dbReference type="InterPro" id="IPR006612">
    <property type="entry name" value="THAP_Znf"/>
</dbReference>
<evidence type="ECO:0000256" key="6">
    <source>
        <dbReference type="PROSITE-ProRule" id="PRU00309"/>
    </source>
</evidence>
<keyword evidence="10" id="KW-1185">Reference proteome</keyword>
<keyword evidence="7" id="KW-0812">Transmembrane</keyword>
<name>A0A6G0W3Q7_APHCR</name>
<keyword evidence="5 6" id="KW-0238">DNA-binding</keyword>
<evidence type="ECO:0000256" key="3">
    <source>
        <dbReference type="ARBA" id="ARBA00022771"/>
    </source>
</evidence>
<keyword evidence="2" id="KW-0479">Metal-binding</keyword>
<dbReference type="Pfam" id="PF05485">
    <property type="entry name" value="THAP"/>
    <property type="match status" value="1"/>
</dbReference>
<dbReference type="Gene3D" id="6.20.210.20">
    <property type="entry name" value="THAP domain"/>
    <property type="match status" value="1"/>
</dbReference>
<dbReference type="InterPro" id="IPR038441">
    <property type="entry name" value="THAP_Znf_sf"/>
</dbReference>
<keyword evidence="7" id="KW-1133">Transmembrane helix</keyword>
<evidence type="ECO:0000256" key="4">
    <source>
        <dbReference type="ARBA" id="ARBA00022833"/>
    </source>
</evidence>
<dbReference type="GO" id="GO:0008270">
    <property type="term" value="F:zinc ion binding"/>
    <property type="evidence" value="ECO:0007669"/>
    <property type="project" value="UniProtKB-KW"/>
</dbReference>
<accession>A0A6G0W3Q7</accession>
<dbReference type="AlphaFoldDB" id="A0A6G0W3Q7"/>
<protein>
    <submittedName>
        <fullName evidence="9">THAP-type domain-containing protein</fullName>
    </submittedName>
</protein>
<evidence type="ECO:0000313" key="9">
    <source>
        <dbReference type="EMBL" id="KAF0721273.1"/>
    </source>
</evidence>
<evidence type="ECO:0000256" key="2">
    <source>
        <dbReference type="ARBA" id="ARBA00022723"/>
    </source>
</evidence>
<comment type="caution">
    <text evidence="9">The sequence shown here is derived from an EMBL/GenBank/DDBJ whole genome shotgun (WGS) entry which is preliminary data.</text>
</comment>
<evidence type="ECO:0000313" key="10">
    <source>
        <dbReference type="Proteomes" id="UP000478052"/>
    </source>
</evidence>